<gene>
    <name evidence="1" type="ORF">A1O9_12450</name>
</gene>
<name>A0A072NWW6_9EURO</name>
<evidence type="ECO:0000313" key="1">
    <source>
        <dbReference type="EMBL" id="KEF51533.1"/>
    </source>
</evidence>
<dbReference type="GeneID" id="25287344"/>
<comment type="caution">
    <text evidence="1">The sequence shown here is derived from an EMBL/GenBank/DDBJ whole genome shotgun (WGS) entry which is preliminary data.</text>
</comment>
<protein>
    <submittedName>
        <fullName evidence="1">Uncharacterized protein</fullName>
    </submittedName>
</protein>
<keyword evidence="2" id="KW-1185">Reference proteome</keyword>
<dbReference type="EMBL" id="AMGV01000023">
    <property type="protein sequence ID" value="KEF51533.1"/>
    <property type="molecule type" value="Genomic_DNA"/>
</dbReference>
<dbReference type="VEuPathDB" id="FungiDB:A1O9_12450"/>
<dbReference type="HOGENOM" id="CLU_2740027_0_0_1"/>
<reference evidence="1 2" key="1">
    <citation type="submission" date="2013-03" db="EMBL/GenBank/DDBJ databases">
        <title>The Genome Sequence of Exophiala aquamarina CBS 119918.</title>
        <authorList>
            <consortium name="The Broad Institute Genomics Platform"/>
            <person name="Cuomo C."/>
            <person name="de Hoog S."/>
            <person name="Gorbushina A."/>
            <person name="Walker B."/>
            <person name="Young S.K."/>
            <person name="Zeng Q."/>
            <person name="Gargeya S."/>
            <person name="Fitzgerald M."/>
            <person name="Haas B."/>
            <person name="Abouelleil A."/>
            <person name="Allen A.W."/>
            <person name="Alvarado L."/>
            <person name="Arachchi H.M."/>
            <person name="Berlin A.M."/>
            <person name="Chapman S.B."/>
            <person name="Gainer-Dewar J."/>
            <person name="Goldberg J."/>
            <person name="Griggs A."/>
            <person name="Gujja S."/>
            <person name="Hansen M."/>
            <person name="Howarth C."/>
            <person name="Imamovic A."/>
            <person name="Ireland A."/>
            <person name="Larimer J."/>
            <person name="McCowan C."/>
            <person name="Murphy C."/>
            <person name="Pearson M."/>
            <person name="Poon T.W."/>
            <person name="Priest M."/>
            <person name="Roberts A."/>
            <person name="Saif S."/>
            <person name="Shea T."/>
            <person name="Sisk P."/>
            <person name="Sykes S."/>
            <person name="Wortman J."/>
            <person name="Nusbaum C."/>
            <person name="Birren B."/>
        </authorList>
    </citation>
    <scope>NUCLEOTIDE SEQUENCE [LARGE SCALE GENOMIC DNA]</scope>
    <source>
        <strain evidence="1 2">CBS 119918</strain>
    </source>
</reference>
<evidence type="ECO:0000313" key="2">
    <source>
        <dbReference type="Proteomes" id="UP000027920"/>
    </source>
</evidence>
<accession>A0A072NWW6</accession>
<dbReference type="AlphaFoldDB" id="A0A072NWW6"/>
<sequence>MVSCPLIIEPLWPSQNPSLKQQDLDVRQPATSQVLGAPKQLLLEMAPFMVAASRGLLSKLATMPLGSRWET</sequence>
<organism evidence="1 2">
    <name type="scientific">Exophiala aquamarina CBS 119918</name>
    <dbReference type="NCBI Taxonomy" id="1182545"/>
    <lineage>
        <taxon>Eukaryota</taxon>
        <taxon>Fungi</taxon>
        <taxon>Dikarya</taxon>
        <taxon>Ascomycota</taxon>
        <taxon>Pezizomycotina</taxon>
        <taxon>Eurotiomycetes</taxon>
        <taxon>Chaetothyriomycetidae</taxon>
        <taxon>Chaetothyriales</taxon>
        <taxon>Herpotrichiellaceae</taxon>
        <taxon>Exophiala</taxon>
    </lineage>
</organism>
<dbReference type="Proteomes" id="UP000027920">
    <property type="component" value="Unassembled WGS sequence"/>
</dbReference>
<dbReference type="RefSeq" id="XP_013254123.1">
    <property type="nucleotide sequence ID" value="XM_013398669.1"/>
</dbReference>
<proteinExistence type="predicted"/>